<dbReference type="GO" id="GO:0007015">
    <property type="term" value="P:actin filament organization"/>
    <property type="evidence" value="ECO:0000318"/>
    <property type="project" value="GO_Central"/>
</dbReference>
<dbReference type="GO" id="GO:0030864">
    <property type="term" value="C:cortical actin cytoskeleton"/>
    <property type="evidence" value="ECO:0000318"/>
    <property type="project" value="GO_Central"/>
</dbReference>
<feature type="coiled-coil region" evidence="5">
    <location>
        <begin position="1503"/>
        <end position="1537"/>
    </location>
</feature>
<evidence type="ECO:0000256" key="2">
    <source>
        <dbReference type="ARBA" id="ARBA00006469"/>
    </source>
</evidence>
<feature type="compositionally biased region" description="Basic and acidic residues" evidence="6">
    <location>
        <begin position="1139"/>
        <end position="1149"/>
    </location>
</feature>
<feature type="region of interest" description="Disordered" evidence="6">
    <location>
        <begin position="316"/>
        <end position="390"/>
    </location>
</feature>
<feature type="compositionally biased region" description="Low complexity" evidence="6">
    <location>
        <begin position="958"/>
        <end position="969"/>
    </location>
</feature>
<evidence type="ECO:0000256" key="1">
    <source>
        <dbReference type="ARBA" id="ARBA00004245"/>
    </source>
</evidence>
<dbReference type="Proteomes" id="UP000007110">
    <property type="component" value="Unassembled WGS sequence"/>
</dbReference>
<accession>A0A7M7HEK0</accession>
<feature type="compositionally biased region" description="Polar residues" evidence="6">
    <location>
        <begin position="665"/>
        <end position="675"/>
    </location>
</feature>
<feature type="compositionally biased region" description="Polar residues" evidence="6">
    <location>
        <begin position="1099"/>
        <end position="1109"/>
    </location>
</feature>
<dbReference type="GO" id="GO:0005912">
    <property type="term" value="C:adherens junction"/>
    <property type="evidence" value="ECO:0000318"/>
    <property type="project" value="GO_Central"/>
</dbReference>
<feature type="compositionally biased region" description="Polar residues" evidence="6">
    <location>
        <begin position="473"/>
        <end position="485"/>
    </location>
</feature>
<dbReference type="GO" id="GO:0016324">
    <property type="term" value="C:apical plasma membrane"/>
    <property type="evidence" value="ECO:0000318"/>
    <property type="project" value="GO_Central"/>
</dbReference>
<comment type="similarity">
    <text evidence="2">Belongs to the shroom family.</text>
</comment>
<feature type="region of interest" description="Disordered" evidence="6">
    <location>
        <begin position="471"/>
        <end position="516"/>
    </location>
</feature>
<feature type="compositionally biased region" description="Low complexity" evidence="6">
    <location>
        <begin position="602"/>
        <end position="614"/>
    </location>
</feature>
<feature type="compositionally biased region" description="Low complexity" evidence="6">
    <location>
        <begin position="1025"/>
        <end position="1037"/>
    </location>
</feature>
<feature type="compositionally biased region" description="Basic and acidic residues" evidence="6">
    <location>
        <begin position="693"/>
        <end position="726"/>
    </location>
</feature>
<keyword evidence="9" id="KW-1185">Reference proteome</keyword>
<feature type="compositionally biased region" description="Polar residues" evidence="6">
    <location>
        <begin position="1158"/>
        <end position="1176"/>
    </location>
</feature>
<dbReference type="PANTHER" id="PTHR15012">
    <property type="entry name" value="APICAL PROTEIN/SHROOM-RELATED"/>
    <property type="match status" value="1"/>
</dbReference>
<name>A0A7M7HEK0_STRPU</name>
<feature type="compositionally biased region" description="Polar residues" evidence="6">
    <location>
        <begin position="316"/>
        <end position="356"/>
    </location>
</feature>
<evidence type="ECO:0000256" key="6">
    <source>
        <dbReference type="SAM" id="MobiDB-lite"/>
    </source>
</evidence>
<feature type="compositionally biased region" description="Polar residues" evidence="6">
    <location>
        <begin position="565"/>
        <end position="591"/>
    </location>
</feature>
<evidence type="ECO:0000313" key="9">
    <source>
        <dbReference type="Proteomes" id="UP000007110"/>
    </source>
</evidence>
<feature type="compositionally biased region" description="Low complexity" evidence="6">
    <location>
        <begin position="1290"/>
        <end position="1303"/>
    </location>
</feature>
<feature type="domain" description="ASD2" evidence="7">
    <location>
        <begin position="1383"/>
        <end position="1676"/>
    </location>
</feature>
<feature type="compositionally biased region" description="Basic and acidic residues" evidence="6">
    <location>
        <begin position="769"/>
        <end position="790"/>
    </location>
</feature>
<dbReference type="OrthoDB" id="10063560at2759"/>
<dbReference type="RefSeq" id="XP_011668088.2">
    <property type="nucleotide sequence ID" value="XM_011669786.2"/>
</dbReference>
<dbReference type="EnsemblMetazoa" id="XM_011669786">
    <property type="protein sequence ID" value="XP_011668088"/>
    <property type="gene ID" value="LOC578304"/>
</dbReference>
<feature type="region of interest" description="Disordered" evidence="6">
    <location>
        <begin position="73"/>
        <end position="164"/>
    </location>
</feature>
<evidence type="ECO:0000256" key="4">
    <source>
        <dbReference type="ARBA" id="ARBA00023212"/>
    </source>
</evidence>
<reference evidence="8" key="2">
    <citation type="submission" date="2021-01" db="UniProtKB">
        <authorList>
            <consortium name="EnsemblMetazoa"/>
        </authorList>
    </citation>
    <scope>IDENTIFICATION</scope>
</reference>
<feature type="compositionally biased region" description="Polar residues" evidence="6">
    <location>
        <begin position="1716"/>
        <end position="1726"/>
    </location>
</feature>
<dbReference type="GO" id="GO:0043296">
    <property type="term" value="C:apical junction complex"/>
    <property type="evidence" value="ECO:0000318"/>
    <property type="project" value="GO_Central"/>
</dbReference>
<feature type="compositionally biased region" description="Basic residues" evidence="6">
    <location>
        <begin position="1049"/>
        <end position="1065"/>
    </location>
</feature>
<feature type="compositionally biased region" description="Polar residues" evidence="6">
    <location>
        <begin position="934"/>
        <end position="951"/>
    </location>
</feature>
<feature type="region of interest" description="Disordered" evidence="6">
    <location>
        <begin position="564"/>
        <end position="742"/>
    </location>
</feature>
<comment type="subcellular location">
    <subcellularLocation>
        <location evidence="1">Cytoplasm</location>
        <location evidence="1">Cytoskeleton</location>
    </subcellularLocation>
</comment>
<feature type="region of interest" description="Disordered" evidence="6">
    <location>
        <begin position="424"/>
        <end position="447"/>
    </location>
</feature>
<feature type="compositionally biased region" description="Basic and acidic residues" evidence="6">
    <location>
        <begin position="853"/>
        <end position="862"/>
    </location>
</feature>
<keyword evidence="4" id="KW-0206">Cytoskeleton</keyword>
<dbReference type="InterPro" id="IPR014799">
    <property type="entry name" value="ASD2_dom"/>
</dbReference>
<reference evidence="9" key="1">
    <citation type="submission" date="2015-02" db="EMBL/GenBank/DDBJ databases">
        <title>Genome sequencing for Strongylocentrotus purpuratus.</title>
        <authorList>
            <person name="Murali S."/>
            <person name="Liu Y."/>
            <person name="Vee V."/>
            <person name="English A."/>
            <person name="Wang M."/>
            <person name="Skinner E."/>
            <person name="Han Y."/>
            <person name="Muzny D.M."/>
            <person name="Worley K.C."/>
            <person name="Gibbs R.A."/>
        </authorList>
    </citation>
    <scope>NUCLEOTIDE SEQUENCE</scope>
</reference>
<proteinExistence type="inferred from homology"/>
<feature type="compositionally biased region" description="Polar residues" evidence="6">
    <location>
        <begin position="834"/>
        <end position="849"/>
    </location>
</feature>
<feature type="region of interest" description="Disordered" evidence="6">
    <location>
        <begin position="761"/>
        <end position="1321"/>
    </location>
</feature>
<dbReference type="OMA" id="ACMAHEN"/>
<feature type="compositionally biased region" description="Polar residues" evidence="6">
    <location>
        <begin position="1224"/>
        <end position="1252"/>
    </location>
</feature>
<feature type="compositionally biased region" description="Polar residues" evidence="6">
    <location>
        <begin position="620"/>
        <end position="632"/>
    </location>
</feature>
<feature type="compositionally biased region" description="Basic and acidic residues" evidence="6">
    <location>
        <begin position="870"/>
        <end position="895"/>
    </location>
</feature>
<feature type="compositionally biased region" description="Polar residues" evidence="6">
    <location>
        <begin position="378"/>
        <end position="390"/>
    </location>
</feature>
<feature type="compositionally biased region" description="Polar residues" evidence="6">
    <location>
        <begin position="975"/>
        <end position="1003"/>
    </location>
</feature>
<feature type="compositionally biased region" description="Basic and acidic residues" evidence="6">
    <location>
        <begin position="358"/>
        <end position="377"/>
    </location>
</feature>
<evidence type="ECO:0000256" key="3">
    <source>
        <dbReference type="ARBA" id="ARBA00022490"/>
    </source>
</evidence>
<evidence type="ECO:0000259" key="7">
    <source>
        <dbReference type="PROSITE" id="PS51307"/>
    </source>
</evidence>
<evidence type="ECO:0000313" key="8">
    <source>
        <dbReference type="EnsemblMetazoa" id="XP_011668088"/>
    </source>
</evidence>
<feature type="region of interest" description="Disordered" evidence="6">
    <location>
        <begin position="533"/>
        <end position="552"/>
    </location>
</feature>
<dbReference type="InParanoid" id="A0A7M7HEK0"/>
<keyword evidence="5" id="KW-0175">Coiled coil</keyword>
<feature type="region of interest" description="Disordered" evidence="6">
    <location>
        <begin position="1676"/>
        <end position="1726"/>
    </location>
</feature>
<dbReference type="PROSITE" id="PS51307">
    <property type="entry name" value="ASD2"/>
    <property type="match status" value="1"/>
</dbReference>
<feature type="compositionally biased region" description="Polar residues" evidence="6">
    <location>
        <begin position="1066"/>
        <end position="1080"/>
    </location>
</feature>
<feature type="compositionally biased region" description="Low complexity" evidence="6">
    <location>
        <begin position="1676"/>
        <end position="1687"/>
    </location>
</feature>
<dbReference type="Gene3D" id="6.10.250.3120">
    <property type="match status" value="1"/>
</dbReference>
<organism evidence="8 9">
    <name type="scientific">Strongylocentrotus purpuratus</name>
    <name type="common">Purple sea urchin</name>
    <dbReference type="NCBI Taxonomy" id="7668"/>
    <lineage>
        <taxon>Eukaryota</taxon>
        <taxon>Metazoa</taxon>
        <taxon>Echinodermata</taxon>
        <taxon>Eleutherozoa</taxon>
        <taxon>Echinozoa</taxon>
        <taxon>Echinoidea</taxon>
        <taxon>Euechinoidea</taxon>
        <taxon>Echinacea</taxon>
        <taxon>Camarodonta</taxon>
        <taxon>Echinidea</taxon>
        <taxon>Strongylocentrotidae</taxon>
        <taxon>Strongylocentrotus</taxon>
    </lineage>
</organism>
<evidence type="ECO:0000256" key="5">
    <source>
        <dbReference type="SAM" id="Coils"/>
    </source>
</evidence>
<protein>
    <recommendedName>
        <fullName evidence="7">ASD2 domain-containing protein</fullName>
    </recommendedName>
</protein>
<feature type="compositionally biased region" description="Low complexity" evidence="6">
    <location>
        <begin position="433"/>
        <end position="446"/>
    </location>
</feature>
<sequence length="1726" mass="193525">MGLKDLARCFLDSREGCEVYAHISCELPMLKVYQRQRYGILGSSASDFRGPKSPDLRKQAQENAAMMKDAMYPTTTSTTSSSVNPLPKEVAEQKPVNTKRVRKRESQPGSPRPKSWHTDVRTLSQPDLSRMPQHSRQRHGEQTQPRYRNPPPTQYNKFHSSSDSSFMMSSYEEKTGYHQHGRSTGNINNNSAEDTIEPLPGHVQKKREAFERTIMSQSTDKINTEDQYGDVYSKRYSKGKEAITQGVNPKLRNIRHDLEPAETYPKVVVATHIHSVQSKAVLGRVPDSSDQTGQKYGGAQDVNIYAVQMPERQIASSADSSVTRNYAQAHSNLSGNPQTSYVQSTFGSNPHSSSFATHHGEIRKVPPAIPKREDSKTKTQAYSDHVKSSSWPVSTISSETTCTLTVCPTILPSDLPPVKLTKTEKLQKSPTHSVTQSNPNQNSNSTDQHIVQAKRIWIDDASEHEFNFEDSKMLSSDNTLNTNTRPPSPPVRDNENGNYKPKQSKTTRSSDDRFNTSDHLILDYRSFLEKTEQQQENLKSIQPVNSVPESKNKRELFTRTHDFSKATQQEESSPMAQTQPARESSTRNSWYQEKKKQRKRSSLSSEDSLNFSEFDLNKKNLGQNPARTWRNPSESRESTTSDLHPQLTGHPQQPQQQQPVEPRISSHSRQSSDLDNPNAPRKRTPISPSLMEETFRMEQEPEQKTFTEKVERTVNRQESRDSRKSGIFDQNDDCQLEKLQPDGNLSENSILRRLEREGSFKNNVNLDPQRSEGNETSARKTMPDTKRDLRNLGLSEDAFKQDHRPKSNHYKSGSFTHDSRGNAGDPRLMRTAPVPSSHQRTHSIDTYNRNPPRRHESFERRGNPVSRESSFSEHKKSKSDSDQHPKADQQKKKMSDPINKPQNVRKTSDPENRQQIWDALKGFVHNRRSPPGTSPASSRPPSMSGSEQSLYRSDMYHSTSSLASGYSSSRHYPQDSLSSIGSSFSHPLHQPQDSGFGSNSDISQVRGPHSPSQTGVVSPKDVRIAASIAHSSSMSSSGPQYQQTTNERRRSHQVQRPPHQTKHLTSRMSLDSINLPNSRNQQEKMRPNRSPQDKFEFSPTRQISPSPSYNVHVAERVSISSLKEEESNKEGTVFYESLQSERTETEVNHRVFRYPPRSDQTSSSGGQRTSPKSSTVHPPVKSLSMDPSYQELELSPPPPPTPLSPLDGRGNMEFPPPPPELAPASNTKRSSPKQEPSEQTVRQATQGGSMPLTSPERITPSFAEQLQQAPSLIHVQVDQVPSAKGEETTPSISPNSIISGRSSPDNHDVEPATSPQQVPRLQSVQENIAFTDRKDSPVLIRPATLLDSPTRCSQAEPEPLDVAEEEAFDACDGGSNICDSGSNIFTREQEKTDKELREVSNPVLKWVLQALTPSDTVLSDLFPLPRSKTSRSDTMTMDVTTPTKSESEMVMEQSSPSECVNLVLSSSRYLRISPAKAIILQRAQTMNKSDDLGNNNTELRKTQEELVDRIGKKVEDIKDLQKEVAEEMSNLEDMGRQVMDSVKATCKASEYNKCNMYIADIERVTKLLLSLSRRLNKVESVLGSIENSEEEEKVNLEKLKVTVNSKYQDAKMLKESITGRHSTISSMLLNKISNDQHDNFTYYIQMLPRHLIMGQELEDKVKLGEEQLEALGESLKQMSLSSDSGSSRDTNGNVSHGFKEEAATSSSSNGIGGPEQLNSNATSSYC</sequence>
<feature type="compositionally biased region" description="Polar residues" evidence="6">
    <location>
        <begin position="534"/>
        <end position="549"/>
    </location>
</feature>
<dbReference type="InterPro" id="IPR027685">
    <property type="entry name" value="Shroom_fam"/>
</dbReference>
<dbReference type="GO" id="GO:0051015">
    <property type="term" value="F:actin filament binding"/>
    <property type="evidence" value="ECO:0000318"/>
    <property type="project" value="GO_Central"/>
</dbReference>
<keyword evidence="3" id="KW-0963">Cytoplasm</keyword>
<feature type="compositionally biased region" description="Basic and acidic residues" evidence="6">
    <location>
        <begin position="1081"/>
        <end position="1096"/>
    </location>
</feature>
<dbReference type="Pfam" id="PF08687">
    <property type="entry name" value="ASD2"/>
    <property type="match status" value="1"/>
</dbReference>
<dbReference type="PANTHER" id="PTHR15012:SF32">
    <property type="entry name" value="PROTEIN SHROOM"/>
    <property type="match status" value="1"/>
</dbReference>
<dbReference type="GeneID" id="578304"/>